<gene>
    <name evidence="1" type="ORF">GCM10009801_47760</name>
</gene>
<evidence type="ECO:0000313" key="2">
    <source>
        <dbReference type="Proteomes" id="UP001500016"/>
    </source>
</evidence>
<name>A0ABP5HUX4_9ACTN</name>
<protein>
    <submittedName>
        <fullName evidence="1">Uncharacterized protein</fullName>
    </submittedName>
</protein>
<organism evidence="1 2">
    <name type="scientific">Streptomyces albiaxialis</name>
    <dbReference type="NCBI Taxonomy" id="329523"/>
    <lineage>
        <taxon>Bacteria</taxon>
        <taxon>Bacillati</taxon>
        <taxon>Actinomycetota</taxon>
        <taxon>Actinomycetes</taxon>
        <taxon>Kitasatosporales</taxon>
        <taxon>Streptomycetaceae</taxon>
        <taxon>Streptomyces</taxon>
    </lineage>
</organism>
<proteinExistence type="predicted"/>
<dbReference type="EMBL" id="BAAAPE010000012">
    <property type="protein sequence ID" value="GAA2085778.1"/>
    <property type="molecule type" value="Genomic_DNA"/>
</dbReference>
<keyword evidence="2" id="KW-1185">Reference proteome</keyword>
<evidence type="ECO:0000313" key="1">
    <source>
        <dbReference type="EMBL" id="GAA2085778.1"/>
    </source>
</evidence>
<comment type="caution">
    <text evidence="1">The sequence shown here is derived from an EMBL/GenBank/DDBJ whole genome shotgun (WGS) entry which is preliminary data.</text>
</comment>
<dbReference type="Proteomes" id="UP001500016">
    <property type="component" value="Unassembled WGS sequence"/>
</dbReference>
<accession>A0ABP5HUX4</accession>
<sequence>MSPFSGTVGVTEFTETSALREPVPLPAAGAFVAACVPEVTGAWGAFGAAWGAAGAAGAACGAAACAAGAGRPGARAARERARAEAVRRAQRRVGAEILPFRPGPGGA</sequence>
<reference evidence="2" key="1">
    <citation type="journal article" date="2019" name="Int. J. Syst. Evol. Microbiol.">
        <title>The Global Catalogue of Microorganisms (GCM) 10K type strain sequencing project: providing services to taxonomists for standard genome sequencing and annotation.</title>
        <authorList>
            <consortium name="The Broad Institute Genomics Platform"/>
            <consortium name="The Broad Institute Genome Sequencing Center for Infectious Disease"/>
            <person name="Wu L."/>
            <person name="Ma J."/>
        </authorList>
    </citation>
    <scope>NUCLEOTIDE SEQUENCE [LARGE SCALE GENOMIC DNA]</scope>
    <source>
        <strain evidence="2">JCM 15478</strain>
    </source>
</reference>